<evidence type="ECO:0000256" key="1">
    <source>
        <dbReference type="SAM" id="MobiDB-lite"/>
    </source>
</evidence>
<comment type="caution">
    <text evidence="4">The sequence shown here is derived from an EMBL/GenBank/DDBJ whole genome shotgun (WGS) entry which is preliminary data.</text>
</comment>
<evidence type="ECO:0000259" key="3">
    <source>
        <dbReference type="Pfam" id="PF13676"/>
    </source>
</evidence>
<dbReference type="Gene3D" id="3.40.50.10140">
    <property type="entry name" value="Toll/interleukin-1 receptor homology (TIR) domain"/>
    <property type="match status" value="1"/>
</dbReference>
<dbReference type="EMBL" id="JADGJH010003653">
    <property type="protein sequence ID" value="KAJ3089594.1"/>
    <property type="molecule type" value="Genomic_DNA"/>
</dbReference>
<dbReference type="Proteomes" id="UP001211907">
    <property type="component" value="Unassembled WGS sequence"/>
</dbReference>
<keyword evidence="2" id="KW-0472">Membrane</keyword>
<evidence type="ECO:0000313" key="4">
    <source>
        <dbReference type="EMBL" id="KAJ3089594.1"/>
    </source>
</evidence>
<keyword evidence="2" id="KW-1133">Transmembrane helix</keyword>
<dbReference type="SUPFAM" id="SSF52200">
    <property type="entry name" value="Toll/Interleukin receptor TIR domain"/>
    <property type="match status" value="1"/>
</dbReference>
<gene>
    <name evidence="4" type="ORF">HK100_007710</name>
</gene>
<reference evidence="4" key="1">
    <citation type="submission" date="2020-05" db="EMBL/GenBank/DDBJ databases">
        <title>Phylogenomic resolution of chytrid fungi.</title>
        <authorList>
            <person name="Stajich J.E."/>
            <person name="Amses K."/>
            <person name="Simmons R."/>
            <person name="Seto K."/>
            <person name="Myers J."/>
            <person name="Bonds A."/>
            <person name="Quandt C.A."/>
            <person name="Barry K."/>
            <person name="Liu P."/>
            <person name="Grigoriev I."/>
            <person name="Longcore J.E."/>
            <person name="James T.Y."/>
        </authorList>
    </citation>
    <scope>NUCLEOTIDE SEQUENCE</scope>
    <source>
        <strain evidence="4">JEL0513</strain>
    </source>
</reference>
<protein>
    <recommendedName>
        <fullName evidence="3">TIR domain-containing protein</fullName>
    </recommendedName>
</protein>
<feature type="region of interest" description="Disordered" evidence="1">
    <location>
        <begin position="102"/>
        <end position="122"/>
    </location>
</feature>
<name>A0AAD5SUM4_9FUNG</name>
<sequence length="444" mass="47374">MSGSCTVYSSLPYSPFATQDSGDASASDCNNVCAGDSYDHYGLYASSVSTTGVMCLCADSPASSYGSSTECSACPIRAFSGYTCGSFGTSIYWYQVDSTSSSDSSTSSSGSSSSSSSSSSTSMSTIIGTVVAIVVIVGAFCGRYLHVANIKRNLQKQSDELVKLTSGIRYNNPGAATTAVFIAPPAFNNQIDASIPEYKRRQDKYDFFISYRQKFDSATASDIALNLRSDMRPDKARRFTVFLDTNEINIGMKWKDTFEGALLVSTVVIPLLSVETIEALVVTKKGVSNPFAFLSVSAQNAPDNVLLEWDVALQRQDRGEVVIIPMVIGDFSRVFTASKSLSTAKRPELTLTAKDIVAKLLETQVVRVERDDRASINAGCLEIKQTLLRLFADSASVSSGSVRGHGNGSISDAPPAYGNVLSPPGAAAQYARASEAKQHNIFSL</sequence>
<dbReference type="InterPro" id="IPR000157">
    <property type="entry name" value="TIR_dom"/>
</dbReference>
<accession>A0AAD5SUM4</accession>
<dbReference type="Pfam" id="PF13676">
    <property type="entry name" value="TIR_2"/>
    <property type="match status" value="1"/>
</dbReference>
<evidence type="ECO:0000256" key="2">
    <source>
        <dbReference type="SAM" id="Phobius"/>
    </source>
</evidence>
<feature type="domain" description="TIR" evidence="3">
    <location>
        <begin position="207"/>
        <end position="330"/>
    </location>
</feature>
<keyword evidence="5" id="KW-1185">Reference proteome</keyword>
<organism evidence="4 5">
    <name type="scientific">Physocladia obscura</name>
    <dbReference type="NCBI Taxonomy" id="109957"/>
    <lineage>
        <taxon>Eukaryota</taxon>
        <taxon>Fungi</taxon>
        <taxon>Fungi incertae sedis</taxon>
        <taxon>Chytridiomycota</taxon>
        <taxon>Chytridiomycota incertae sedis</taxon>
        <taxon>Chytridiomycetes</taxon>
        <taxon>Chytridiales</taxon>
        <taxon>Chytriomycetaceae</taxon>
        <taxon>Physocladia</taxon>
    </lineage>
</organism>
<dbReference type="AlphaFoldDB" id="A0AAD5SUM4"/>
<dbReference type="GO" id="GO:0007165">
    <property type="term" value="P:signal transduction"/>
    <property type="evidence" value="ECO:0007669"/>
    <property type="project" value="InterPro"/>
</dbReference>
<keyword evidence="2" id="KW-0812">Transmembrane</keyword>
<feature type="transmembrane region" description="Helical" evidence="2">
    <location>
        <begin position="123"/>
        <end position="145"/>
    </location>
</feature>
<proteinExistence type="predicted"/>
<dbReference type="InterPro" id="IPR035897">
    <property type="entry name" value="Toll_tir_struct_dom_sf"/>
</dbReference>
<evidence type="ECO:0000313" key="5">
    <source>
        <dbReference type="Proteomes" id="UP001211907"/>
    </source>
</evidence>